<dbReference type="PROSITE" id="PS00523">
    <property type="entry name" value="SULFATASE_1"/>
    <property type="match status" value="1"/>
</dbReference>
<keyword evidence="7" id="KW-1185">Reference proteome</keyword>
<sequence length="432" mass="46692">MTIAKAFNILIVSLSLIACKSEPAPEVDEISTSPNILLIIADDMGLDATPGFSEGSIKPYMPNLEALMNSGVSFMNFWSAPVCTPTRATILTGKYGVNTGILGVGDEITTSETSLQKYIDNNASTDYSHAVIGKWHLSNSMSNPTDMGVGYYAGILSGTVQSYTNWSLTENGNTSTNTEYSTTKLTDLAIDWLGVQSQPWFLWMAYNAPHTPFHLPPSDLHHQGDLASDSGSIDANPTPYYMAALEAMDTEIGRLLTSIPEDERSNTIVIFIGDNGTPNRVAQAPYGRQKAKGTLYQGGINVPMVVSGKGITRAGATEVALVNSTDLFTTIANLTGIENTIINDSQSFVAMFSQANQEGRDVIYTESIEANSAGYAIRNNQFKLIVFTNGNEEFYDLESDPYESENLLNGTLSTTEASAKTELKNKALEIRG</sequence>
<organism evidence="6 7">
    <name type="scientific">Roseivirga echinicomitans</name>
    <dbReference type="NCBI Taxonomy" id="296218"/>
    <lineage>
        <taxon>Bacteria</taxon>
        <taxon>Pseudomonadati</taxon>
        <taxon>Bacteroidota</taxon>
        <taxon>Cytophagia</taxon>
        <taxon>Cytophagales</taxon>
        <taxon>Roseivirgaceae</taxon>
        <taxon>Roseivirga</taxon>
    </lineage>
</organism>
<evidence type="ECO:0000259" key="5">
    <source>
        <dbReference type="Pfam" id="PF00884"/>
    </source>
</evidence>
<dbReference type="STRING" id="296218.AWN68_16650"/>
<comment type="caution">
    <text evidence="6">The sequence shown here is derived from an EMBL/GenBank/DDBJ whole genome shotgun (WGS) entry which is preliminary data.</text>
</comment>
<evidence type="ECO:0000313" key="6">
    <source>
        <dbReference type="EMBL" id="KYG80737.1"/>
    </source>
</evidence>
<keyword evidence="2" id="KW-0479">Metal-binding</keyword>
<evidence type="ECO:0000256" key="2">
    <source>
        <dbReference type="ARBA" id="ARBA00022723"/>
    </source>
</evidence>
<accession>A0A150XPQ1</accession>
<proteinExistence type="inferred from homology"/>
<dbReference type="Gene3D" id="3.40.720.10">
    <property type="entry name" value="Alkaline Phosphatase, subunit A"/>
    <property type="match status" value="1"/>
</dbReference>
<gene>
    <name evidence="6" type="ORF">AWN68_16650</name>
</gene>
<evidence type="ECO:0000256" key="4">
    <source>
        <dbReference type="ARBA" id="ARBA00022837"/>
    </source>
</evidence>
<dbReference type="Proteomes" id="UP000075615">
    <property type="component" value="Unassembled WGS sequence"/>
</dbReference>
<name>A0A150XPQ1_9BACT</name>
<dbReference type="RefSeq" id="WP_068413549.1">
    <property type="nucleotide sequence ID" value="NZ_LRDB01000007.1"/>
</dbReference>
<dbReference type="PANTHER" id="PTHR42693">
    <property type="entry name" value="ARYLSULFATASE FAMILY MEMBER"/>
    <property type="match status" value="1"/>
</dbReference>
<dbReference type="PROSITE" id="PS51257">
    <property type="entry name" value="PROKAR_LIPOPROTEIN"/>
    <property type="match status" value="1"/>
</dbReference>
<evidence type="ECO:0000256" key="1">
    <source>
        <dbReference type="ARBA" id="ARBA00008779"/>
    </source>
</evidence>
<dbReference type="SUPFAM" id="SSF53649">
    <property type="entry name" value="Alkaline phosphatase-like"/>
    <property type="match status" value="1"/>
</dbReference>
<comment type="similarity">
    <text evidence="1">Belongs to the sulfatase family.</text>
</comment>
<dbReference type="GO" id="GO:0004065">
    <property type="term" value="F:arylsulfatase activity"/>
    <property type="evidence" value="ECO:0007669"/>
    <property type="project" value="TreeGrafter"/>
</dbReference>
<protein>
    <submittedName>
        <fullName evidence="6">Sulfatase</fullName>
    </submittedName>
</protein>
<evidence type="ECO:0000256" key="3">
    <source>
        <dbReference type="ARBA" id="ARBA00022801"/>
    </source>
</evidence>
<dbReference type="AlphaFoldDB" id="A0A150XPQ1"/>
<dbReference type="Gene3D" id="3.30.1120.10">
    <property type="match status" value="1"/>
</dbReference>
<feature type="domain" description="Sulfatase N-terminal" evidence="5">
    <location>
        <begin position="34"/>
        <end position="337"/>
    </location>
</feature>
<dbReference type="InterPro" id="IPR017850">
    <property type="entry name" value="Alkaline_phosphatase_core_sf"/>
</dbReference>
<dbReference type="GO" id="GO:0046872">
    <property type="term" value="F:metal ion binding"/>
    <property type="evidence" value="ECO:0007669"/>
    <property type="project" value="UniProtKB-KW"/>
</dbReference>
<dbReference type="InterPro" id="IPR024607">
    <property type="entry name" value="Sulfatase_CS"/>
</dbReference>
<evidence type="ECO:0000313" key="7">
    <source>
        <dbReference type="Proteomes" id="UP000075615"/>
    </source>
</evidence>
<keyword evidence="4" id="KW-0106">Calcium</keyword>
<dbReference type="PANTHER" id="PTHR42693:SF33">
    <property type="entry name" value="ARYLSULFATASE"/>
    <property type="match status" value="1"/>
</dbReference>
<dbReference type="InterPro" id="IPR050738">
    <property type="entry name" value="Sulfatase"/>
</dbReference>
<dbReference type="EMBL" id="LRDB01000007">
    <property type="protein sequence ID" value="KYG80737.1"/>
    <property type="molecule type" value="Genomic_DNA"/>
</dbReference>
<reference evidence="6 7" key="1">
    <citation type="submission" date="2016-01" db="EMBL/GenBank/DDBJ databases">
        <title>Genome sequencing of Roseivirga echinicomitans KMM 6058.</title>
        <authorList>
            <person name="Selvaratnam C."/>
            <person name="Thevarajoo S."/>
            <person name="Goh K.M."/>
            <person name="Ee R."/>
            <person name="Chan K.-G."/>
            <person name="Chong C.S."/>
        </authorList>
    </citation>
    <scope>NUCLEOTIDE SEQUENCE [LARGE SCALE GENOMIC DNA]</scope>
    <source>
        <strain evidence="6 7">KMM 6058</strain>
    </source>
</reference>
<keyword evidence="3" id="KW-0378">Hydrolase</keyword>
<dbReference type="Pfam" id="PF00884">
    <property type="entry name" value="Sulfatase"/>
    <property type="match status" value="1"/>
</dbReference>
<dbReference type="InterPro" id="IPR000917">
    <property type="entry name" value="Sulfatase_N"/>
</dbReference>